<gene>
    <name evidence="2" type="ORF">GKZ89_00630</name>
</gene>
<dbReference type="InterPro" id="IPR004360">
    <property type="entry name" value="Glyas_Fos-R_dOase_dom"/>
</dbReference>
<dbReference type="EMBL" id="WMIB01000001">
    <property type="protein sequence ID" value="MTH51893.1"/>
    <property type="molecule type" value="Genomic_DNA"/>
</dbReference>
<dbReference type="InterPro" id="IPR037523">
    <property type="entry name" value="VOC_core"/>
</dbReference>
<evidence type="ECO:0000313" key="2">
    <source>
        <dbReference type="EMBL" id="MTH51893.1"/>
    </source>
</evidence>
<dbReference type="InterPro" id="IPR029068">
    <property type="entry name" value="Glyas_Bleomycin-R_OHBP_Dase"/>
</dbReference>
<dbReference type="PROSITE" id="PS51819">
    <property type="entry name" value="VOC"/>
    <property type="match status" value="1"/>
</dbReference>
<sequence>MITKLAEVMLYVEDQDLAARFWTEMAGFQIIADETMENGMRWIQLSASPHAETSIILHNKKHIAEMSPELNLGTPSLMFFTENLEEFHRSLSGKGVKAGEIMDMGGIKVFNFADYEENYFAVMENQ</sequence>
<keyword evidence="3" id="KW-1185">Reference proteome</keyword>
<dbReference type="Pfam" id="PF00903">
    <property type="entry name" value="Glyoxalase"/>
    <property type="match status" value="1"/>
</dbReference>
<evidence type="ECO:0000313" key="3">
    <source>
        <dbReference type="Proteomes" id="UP000434639"/>
    </source>
</evidence>
<reference evidence="2 3" key="1">
    <citation type="journal article" date="2017" name="Int. J. Syst. Evol. Microbiol.">
        <title>Bacillus mangrovi sp. nov., isolated from a sediment sample from a mangrove forest.</title>
        <authorList>
            <person name="Gupta V."/>
            <person name="Singh P.K."/>
            <person name="Korpole S."/>
            <person name="Tanuku N.R.S."/>
            <person name="Pinnaka A.K."/>
        </authorList>
    </citation>
    <scope>NUCLEOTIDE SEQUENCE [LARGE SCALE GENOMIC DNA]</scope>
    <source>
        <strain evidence="2 3">KCTC 33872</strain>
    </source>
</reference>
<dbReference type="SUPFAM" id="SSF54593">
    <property type="entry name" value="Glyoxalase/Bleomycin resistance protein/Dihydroxybiphenyl dioxygenase"/>
    <property type="match status" value="1"/>
</dbReference>
<proteinExistence type="predicted"/>
<dbReference type="AlphaFoldDB" id="A0A7X2S2A9"/>
<protein>
    <submittedName>
        <fullName evidence="2">VOC family protein</fullName>
    </submittedName>
</protein>
<dbReference type="Proteomes" id="UP000434639">
    <property type="component" value="Unassembled WGS sequence"/>
</dbReference>
<organism evidence="2 3">
    <name type="scientific">Metabacillus mangrovi</name>
    <dbReference type="NCBI Taxonomy" id="1491830"/>
    <lineage>
        <taxon>Bacteria</taxon>
        <taxon>Bacillati</taxon>
        <taxon>Bacillota</taxon>
        <taxon>Bacilli</taxon>
        <taxon>Bacillales</taxon>
        <taxon>Bacillaceae</taxon>
        <taxon>Metabacillus</taxon>
    </lineage>
</organism>
<evidence type="ECO:0000259" key="1">
    <source>
        <dbReference type="PROSITE" id="PS51819"/>
    </source>
</evidence>
<dbReference type="CDD" id="cd07263">
    <property type="entry name" value="VOC_like"/>
    <property type="match status" value="1"/>
</dbReference>
<dbReference type="PANTHER" id="PTHR36437:SF2">
    <property type="entry name" value="GLYOXALASE_BLEOMYCIN RESISTANCE PROTEIN_DIOXYGENASE"/>
    <property type="match status" value="1"/>
</dbReference>
<comment type="caution">
    <text evidence="2">The sequence shown here is derived from an EMBL/GenBank/DDBJ whole genome shotgun (WGS) entry which is preliminary data.</text>
</comment>
<dbReference type="PANTHER" id="PTHR36437">
    <property type="entry name" value="GLYOXALASE/BLEOMYCIN RESISTANCE PROTEIN/DIOXYGENASE"/>
    <property type="match status" value="1"/>
</dbReference>
<dbReference type="RefSeq" id="WP_155110451.1">
    <property type="nucleotide sequence ID" value="NZ_WMIB01000001.1"/>
</dbReference>
<accession>A0A7X2S2A9</accession>
<dbReference type="Gene3D" id="3.10.180.10">
    <property type="entry name" value="2,3-Dihydroxybiphenyl 1,2-Dioxygenase, domain 1"/>
    <property type="match status" value="1"/>
</dbReference>
<dbReference type="OrthoDB" id="9803079at2"/>
<feature type="domain" description="VOC" evidence="1">
    <location>
        <begin position="4"/>
        <end position="125"/>
    </location>
</feature>
<name>A0A7X2S2A9_9BACI</name>